<protein>
    <submittedName>
        <fullName evidence="1">Phage head closure protein</fullName>
    </submittedName>
</protein>
<evidence type="ECO:0000313" key="2">
    <source>
        <dbReference type="Proteomes" id="UP001629536"/>
    </source>
</evidence>
<dbReference type="InterPro" id="IPR008767">
    <property type="entry name" value="Phage_SPP1_head-tail_adaptor"/>
</dbReference>
<dbReference type="RefSeq" id="WP_124748761.1">
    <property type="nucleotide sequence ID" value="NZ_JBFNFH010000012.1"/>
</dbReference>
<reference evidence="1 2" key="1">
    <citation type="journal article" date="2024" name="Front. Microbiol.">
        <title>Pangenomic and biochemical analyses of Helcococcus ovis reveal widespread tetracycline resistance and a novel bacterial species, Helcococcus bovis.</title>
        <authorList>
            <person name="Cunha F."/>
            <person name="Zhai Y."/>
            <person name="Casaro S."/>
            <person name="Jones K.L."/>
            <person name="Hernandez M."/>
            <person name="Bisinotto R.S."/>
            <person name="Kariyawasam S."/>
            <person name="Brown M.B."/>
            <person name="Phillips A."/>
            <person name="Jeong K.C."/>
            <person name="Galvao K.N."/>
        </authorList>
    </citation>
    <scope>NUCLEOTIDE SEQUENCE [LARGE SCALE GENOMIC DNA]</scope>
    <source>
        <strain evidence="1 2">KG197</strain>
    </source>
</reference>
<accession>A0ABW9F7K7</accession>
<dbReference type="NCBIfam" id="TIGR01563">
    <property type="entry name" value="gp16_SPP1"/>
    <property type="match status" value="1"/>
</dbReference>
<dbReference type="Gene3D" id="2.40.10.270">
    <property type="entry name" value="Bacteriophage SPP1 head-tail adaptor protein"/>
    <property type="match status" value="1"/>
</dbReference>
<keyword evidence="2" id="KW-1185">Reference proteome</keyword>
<dbReference type="InterPro" id="IPR038666">
    <property type="entry name" value="SSP1_head-tail_sf"/>
</dbReference>
<dbReference type="EMBL" id="JBFNFH010000012">
    <property type="protein sequence ID" value="MFM1525133.1"/>
    <property type="molecule type" value="Genomic_DNA"/>
</dbReference>
<dbReference type="Pfam" id="PF05521">
    <property type="entry name" value="Phage_HCP"/>
    <property type="match status" value="1"/>
</dbReference>
<proteinExistence type="predicted"/>
<gene>
    <name evidence="1" type="ORF">ABGF40_05540</name>
</gene>
<dbReference type="Proteomes" id="UP001629536">
    <property type="component" value="Unassembled WGS sequence"/>
</dbReference>
<sequence length="110" mass="12929">MKVSLLNTRIIIQESIMTMDEIGNQLEDWMDMYSCFATVSKESPLEQTSVGAIWDRSKIDFTIRYSSEVSHLDSTKHRVLFNDKIYNIKGIDHMNFRKKSLKLHCQLVER</sequence>
<evidence type="ECO:0000313" key="1">
    <source>
        <dbReference type="EMBL" id="MFM1525133.1"/>
    </source>
</evidence>
<organism evidence="1 2">
    <name type="scientific">Helcococcus bovis</name>
    <dbReference type="NCBI Taxonomy" id="3153252"/>
    <lineage>
        <taxon>Bacteria</taxon>
        <taxon>Bacillati</taxon>
        <taxon>Bacillota</taxon>
        <taxon>Tissierellia</taxon>
        <taxon>Tissierellales</taxon>
        <taxon>Peptoniphilaceae</taxon>
        <taxon>Helcococcus</taxon>
    </lineage>
</organism>
<name>A0ABW9F7K7_9FIRM</name>
<comment type="caution">
    <text evidence="1">The sequence shown here is derived from an EMBL/GenBank/DDBJ whole genome shotgun (WGS) entry which is preliminary data.</text>
</comment>